<feature type="region of interest" description="Disordered" evidence="8">
    <location>
        <begin position="407"/>
        <end position="443"/>
    </location>
</feature>
<evidence type="ECO:0000256" key="1">
    <source>
        <dbReference type="ARBA" id="ARBA00004245"/>
    </source>
</evidence>
<dbReference type="Proteomes" id="UP000007350">
    <property type="component" value="Unassembled WGS sequence"/>
</dbReference>
<dbReference type="PROSITE" id="PS50082">
    <property type="entry name" value="WD_REPEATS_2"/>
    <property type="match status" value="4"/>
</dbReference>
<dbReference type="PROSITE" id="PS00678">
    <property type="entry name" value="WD_REPEATS_1"/>
    <property type="match status" value="1"/>
</dbReference>
<dbReference type="GO" id="GO:0008017">
    <property type="term" value="F:microtubule binding"/>
    <property type="evidence" value="ECO:0007669"/>
    <property type="project" value="InterPro"/>
</dbReference>
<proteinExistence type="predicted"/>
<comment type="subcellular location">
    <subcellularLocation>
        <location evidence="1">Cytoplasm</location>
        <location evidence="1">Cytoskeleton</location>
    </subcellularLocation>
</comment>
<dbReference type="GO" id="GO:0007019">
    <property type="term" value="P:microtubule depolymerization"/>
    <property type="evidence" value="ECO:0007669"/>
    <property type="project" value="TreeGrafter"/>
</dbReference>
<evidence type="ECO:0000259" key="10">
    <source>
        <dbReference type="Pfam" id="PF13925"/>
    </source>
</evidence>
<dbReference type="SMART" id="SM00320">
    <property type="entry name" value="WD40"/>
    <property type="match status" value="5"/>
</dbReference>
<evidence type="ECO:0000256" key="8">
    <source>
        <dbReference type="SAM" id="MobiDB-lite"/>
    </source>
</evidence>
<dbReference type="GO" id="GO:0008352">
    <property type="term" value="C:katanin complex"/>
    <property type="evidence" value="ECO:0007669"/>
    <property type="project" value="TreeGrafter"/>
</dbReference>
<feature type="transmembrane region" description="Helical" evidence="9">
    <location>
        <begin position="34"/>
        <end position="67"/>
    </location>
</feature>
<keyword evidence="6" id="KW-0206">Cytoskeleton</keyword>
<evidence type="ECO:0000256" key="4">
    <source>
        <dbReference type="ARBA" id="ARBA00022737"/>
    </source>
</evidence>
<comment type="caution">
    <text evidence="11">The sequence shown here is derived from an EMBL/GenBank/DDBJ whole genome shotgun (WGS) entry which is preliminary data.</text>
</comment>
<dbReference type="SUPFAM" id="SSF50978">
    <property type="entry name" value="WD40 repeat-like"/>
    <property type="match status" value="1"/>
</dbReference>
<feature type="repeat" description="WD" evidence="7">
    <location>
        <begin position="215"/>
        <end position="256"/>
    </location>
</feature>
<dbReference type="GO" id="GO:0005840">
    <property type="term" value="C:ribosome"/>
    <property type="evidence" value="ECO:0007669"/>
    <property type="project" value="UniProtKB-KW"/>
</dbReference>
<feature type="domain" description="Katanin p80 subunit C-terminal" evidence="10">
    <location>
        <begin position="451"/>
        <end position="611"/>
    </location>
</feature>
<dbReference type="PANTHER" id="PTHR19845:SF0">
    <property type="entry name" value="KATANIN P80 WD40 REPEAT-CONTAINING SUBUNIT B1"/>
    <property type="match status" value="1"/>
</dbReference>
<keyword evidence="4" id="KW-0677">Repeat</keyword>
<dbReference type="AlphaFoldDB" id="K2NAC2"/>
<evidence type="ECO:0000256" key="2">
    <source>
        <dbReference type="ARBA" id="ARBA00022490"/>
    </source>
</evidence>
<dbReference type="Gene3D" id="2.130.10.10">
    <property type="entry name" value="YVTN repeat-like/Quinoprotein amine dehydrogenase"/>
    <property type="match status" value="1"/>
</dbReference>
<dbReference type="OrthoDB" id="10251605at2759"/>
<keyword evidence="9" id="KW-0812">Transmembrane</keyword>
<name>K2NAC2_TRYCR</name>
<keyword evidence="5" id="KW-0687">Ribonucleoprotein</keyword>
<evidence type="ECO:0000256" key="7">
    <source>
        <dbReference type="PROSITE-ProRule" id="PRU00221"/>
    </source>
</evidence>
<evidence type="ECO:0000313" key="12">
    <source>
        <dbReference type="Proteomes" id="UP000007350"/>
    </source>
</evidence>
<evidence type="ECO:0000256" key="6">
    <source>
        <dbReference type="ARBA" id="ARBA00023212"/>
    </source>
</evidence>
<dbReference type="Pfam" id="PF00400">
    <property type="entry name" value="WD40"/>
    <property type="match status" value="4"/>
</dbReference>
<keyword evidence="12" id="KW-1185">Reference proteome</keyword>
<dbReference type="InterPro" id="IPR015943">
    <property type="entry name" value="WD40/YVTN_repeat-like_dom_sf"/>
</dbReference>
<feature type="repeat" description="WD" evidence="7">
    <location>
        <begin position="257"/>
        <end position="298"/>
    </location>
</feature>
<dbReference type="InterPro" id="IPR036322">
    <property type="entry name" value="WD40_repeat_dom_sf"/>
</dbReference>
<evidence type="ECO:0000256" key="3">
    <source>
        <dbReference type="ARBA" id="ARBA00022574"/>
    </source>
</evidence>
<feature type="repeat" description="WD" evidence="7">
    <location>
        <begin position="130"/>
        <end position="171"/>
    </location>
</feature>
<feature type="repeat" description="WD" evidence="7">
    <location>
        <begin position="173"/>
        <end position="214"/>
    </location>
</feature>
<dbReference type="InterPro" id="IPR001680">
    <property type="entry name" value="WD40_rpt"/>
</dbReference>
<keyword evidence="9" id="KW-1133">Transmembrane helix</keyword>
<accession>K2NAC2</accession>
<gene>
    <name evidence="11" type="ORF">MOQ_004326</name>
</gene>
<dbReference type="InterPro" id="IPR019775">
    <property type="entry name" value="WD40_repeat_CS"/>
</dbReference>
<dbReference type="PANTHER" id="PTHR19845">
    <property type="entry name" value="KATANIN P80 SUBUNIT"/>
    <property type="match status" value="1"/>
</dbReference>
<evidence type="ECO:0000313" key="11">
    <source>
        <dbReference type="EMBL" id="EKF31831.1"/>
    </source>
</evidence>
<evidence type="ECO:0000256" key="5">
    <source>
        <dbReference type="ARBA" id="ARBA00022980"/>
    </source>
</evidence>
<keyword evidence="9" id="KW-0472">Membrane</keyword>
<sequence length="620" mass="69881">MRITFFSCIDSTSFLSLPIPLPWKKEKGGEPYCLFFFLFFFFLEVFFFWCFCVGRFCVVIFFFLSLFFRNFLFITNRYEVFMATSVLQLPCQVYCSRFSPNRAQQLVGFGGKDGAVYVYPFEDYSRAARLEGDASPLTALAFDPQQHRVVGGTDSGGVRLWDVITEKPVRSFDGGHKSTVTGADYHRYTDFIATCSRDKSLRIWDTRKKTCLQSYKGASAPLCATQFSPNGRWAASGCAEGVIRLYDLVSGKQLNEFRAHEGAITSIHFHPEQYYMAVGSSDGSVSLWELEKFTKVFQSNPLDTPVDAVHLYGKKLLLAAYHVLRVYDFTMMSDNTAIAIESPWNIIGDLTYSSLLDEAWFVEFSSGTATMGRLSLGCGKDVISHPVTSMGTPSLKFSSVGKLEKTPGSAGNTILKPQQQQKQQVRAETAPTRSPEVLPNSPVEDLLGSSASMLSVLRRRLTHIRVIRSLWVRDSPQALEYLKRLCVDKSDCGVLTDFLMAMQHMRMKERVNINTLPDLLDLLACALNSGHESSLLAAVKVFRSMTNKFRVKMDEARRFATSFRTVDAGVPESMMQRYDELSVKFKSVAILVYNLHERKGPVGEEVREALHELPNFLQVE</sequence>
<keyword evidence="3 7" id="KW-0853">WD repeat</keyword>
<dbReference type="Pfam" id="PF13925">
    <property type="entry name" value="Katanin_con80"/>
    <property type="match status" value="1"/>
</dbReference>
<dbReference type="InterPro" id="IPR028021">
    <property type="entry name" value="Katanin_C-terminal"/>
</dbReference>
<organism evidence="11 12">
    <name type="scientific">Trypanosoma cruzi marinkellei</name>
    <dbReference type="NCBI Taxonomy" id="85056"/>
    <lineage>
        <taxon>Eukaryota</taxon>
        <taxon>Discoba</taxon>
        <taxon>Euglenozoa</taxon>
        <taxon>Kinetoplastea</taxon>
        <taxon>Metakinetoplastina</taxon>
        <taxon>Trypanosomatida</taxon>
        <taxon>Trypanosomatidae</taxon>
        <taxon>Trypanosoma</taxon>
        <taxon>Schizotrypanum</taxon>
    </lineage>
</organism>
<reference evidence="11 12" key="1">
    <citation type="journal article" date="2012" name="BMC Genomics">
        <title>Comparative genomic analysis of human infective Trypanosoma cruzi lineages with the bat-restricted subspecies T. cruzi marinkellei.</title>
        <authorList>
            <person name="Franzen O."/>
            <person name="Talavera-Lopez C."/>
            <person name="Ochaya S."/>
            <person name="Butler C.E."/>
            <person name="Messenger L.A."/>
            <person name="Lewis M.D."/>
            <person name="Llewellyn M.S."/>
            <person name="Marinkelle C.J."/>
            <person name="Tyler K.M."/>
            <person name="Miles M.A."/>
            <person name="Andersson B."/>
        </authorList>
    </citation>
    <scope>NUCLEOTIDE SEQUENCE [LARGE SCALE GENOMIC DNA]</scope>
    <source>
        <strain evidence="11 12">B7</strain>
    </source>
</reference>
<protein>
    <submittedName>
        <fullName evidence="11">Katanin, putative</fullName>
    </submittedName>
</protein>
<dbReference type="CDD" id="cd00200">
    <property type="entry name" value="WD40"/>
    <property type="match status" value="1"/>
</dbReference>
<keyword evidence="2" id="KW-0963">Cytoplasm</keyword>
<keyword evidence="5" id="KW-0689">Ribosomal protein</keyword>
<dbReference type="EMBL" id="AHKC01010593">
    <property type="protein sequence ID" value="EKF31831.1"/>
    <property type="molecule type" value="Genomic_DNA"/>
</dbReference>
<evidence type="ECO:0000256" key="9">
    <source>
        <dbReference type="SAM" id="Phobius"/>
    </source>
</evidence>
<dbReference type="PROSITE" id="PS50294">
    <property type="entry name" value="WD_REPEATS_REGION"/>
    <property type="match status" value="3"/>
</dbReference>